<feature type="transmembrane region" description="Helical" evidence="16">
    <location>
        <begin position="355"/>
        <end position="376"/>
    </location>
</feature>
<feature type="transmembrane region" description="Helical" evidence="16">
    <location>
        <begin position="177"/>
        <end position="194"/>
    </location>
</feature>
<dbReference type="GO" id="GO:0015648">
    <property type="term" value="F:lipid-linked peptidoglycan transporter activity"/>
    <property type="evidence" value="ECO:0007669"/>
    <property type="project" value="TreeGrafter"/>
</dbReference>
<evidence type="ECO:0000256" key="15">
    <source>
        <dbReference type="ARBA" id="ARBA00049902"/>
    </source>
</evidence>
<dbReference type="Proteomes" id="UP000599688">
    <property type="component" value="Unassembled WGS sequence"/>
</dbReference>
<evidence type="ECO:0000256" key="10">
    <source>
        <dbReference type="ARBA" id="ARBA00033270"/>
    </source>
</evidence>
<evidence type="ECO:0000256" key="5">
    <source>
        <dbReference type="ARBA" id="ARBA00022960"/>
    </source>
</evidence>
<feature type="transmembrane region" description="Helical" evidence="16">
    <location>
        <begin position="20"/>
        <end position="38"/>
    </location>
</feature>
<keyword evidence="3" id="KW-0808">Transferase</keyword>
<evidence type="ECO:0000256" key="12">
    <source>
        <dbReference type="ARBA" id="ARBA00041185"/>
    </source>
</evidence>
<evidence type="ECO:0000256" key="6">
    <source>
        <dbReference type="ARBA" id="ARBA00022984"/>
    </source>
</evidence>
<dbReference type="InterPro" id="IPR001182">
    <property type="entry name" value="FtsW/RodA"/>
</dbReference>
<evidence type="ECO:0000256" key="11">
    <source>
        <dbReference type="ARBA" id="ARBA00038053"/>
    </source>
</evidence>
<organism evidence="17 18">
    <name type="scientific">Psychroflexus salis</name>
    <dbReference type="NCBI Taxonomy" id="1526574"/>
    <lineage>
        <taxon>Bacteria</taxon>
        <taxon>Pseudomonadati</taxon>
        <taxon>Bacteroidota</taxon>
        <taxon>Flavobacteriia</taxon>
        <taxon>Flavobacteriales</taxon>
        <taxon>Flavobacteriaceae</taxon>
        <taxon>Psychroflexus</taxon>
    </lineage>
</organism>
<proteinExistence type="inferred from homology"/>
<dbReference type="Pfam" id="PF01098">
    <property type="entry name" value="FTSW_RODA_SPOVE"/>
    <property type="match status" value="1"/>
</dbReference>
<accession>A0A917EAZ3</accession>
<keyword evidence="4 16" id="KW-0812">Transmembrane</keyword>
<dbReference type="GO" id="GO:0051301">
    <property type="term" value="P:cell division"/>
    <property type="evidence" value="ECO:0007669"/>
    <property type="project" value="UniProtKB-KW"/>
</dbReference>
<feature type="transmembrane region" description="Helical" evidence="16">
    <location>
        <begin position="283"/>
        <end position="313"/>
    </location>
</feature>
<dbReference type="GO" id="GO:0008955">
    <property type="term" value="F:peptidoglycan glycosyltransferase activity"/>
    <property type="evidence" value="ECO:0007669"/>
    <property type="project" value="UniProtKB-EC"/>
</dbReference>
<evidence type="ECO:0000256" key="4">
    <source>
        <dbReference type="ARBA" id="ARBA00022692"/>
    </source>
</evidence>
<evidence type="ECO:0000313" key="17">
    <source>
        <dbReference type="EMBL" id="GGE16140.1"/>
    </source>
</evidence>
<feature type="transmembrane region" description="Helical" evidence="16">
    <location>
        <begin position="84"/>
        <end position="102"/>
    </location>
</feature>
<feature type="transmembrane region" description="Helical" evidence="16">
    <location>
        <begin position="122"/>
        <end position="143"/>
    </location>
</feature>
<evidence type="ECO:0000256" key="9">
    <source>
        <dbReference type="ARBA" id="ARBA00032370"/>
    </source>
</evidence>
<dbReference type="EC" id="2.4.99.28" evidence="14"/>
<evidence type="ECO:0000256" key="8">
    <source>
        <dbReference type="ARBA" id="ARBA00023136"/>
    </source>
</evidence>
<keyword evidence="5" id="KW-0133">Cell shape</keyword>
<reference evidence="17 18" key="1">
    <citation type="journal article" date="2014" name="Int. J. Syst. Evol. Microbiol.">
        <title>Complete genome sequence of Corynebacterium casei LMG S-19264T (=DSM 44701T), isolated from a smear-ripened cheese.</title>
        <authorList>
            <consortium name="US DOE Joint Genome Institute (JGI-PGF)"/>
            <person name="Walter F."/>
            <person name="Albersmeier A."/>
            <person name="Kalinowski J."/>
            <person name="Ruckert C."/>
        </authorList>
    </citation>
    <scope>NUCLEOTIDE SEQUENCE [LARGE SCALE GENOMIC DNA]</scope>
    <source>
        <strain evidence="17 18">CGMCC 1.12925</strain>
    </source>
</reference>
<keyword evidence="2" id="KW-0328">Glycosyltransferase</keyword>
<evidence type="ECO:0000313" key="18">
    <source>
        <dbReference type="Proteomes" id="UP000599688"/>
    </source>
</evidence>
<feature type="transmembrane region" description="Helical" evidence="16">
    <location>
        <begin position="325"/>
        <end position="349"/>
    </location>
</feature>
<evidence type="ECO:0000256" key="16">
    <source>
        <dbReference type="SAM" id="Phobius"/>
    </source>
</evidence>
<comment type="caution">
    <text evidence="17">The sequence shown here is derived from an EMBL/GenBank/DDBJ whole genome shotgun (WGS) entry which is preliminary data.</text>
</comment>
<keyword evidence="6" id="KW-0573">Peptidoglycan synthesis</keyword>
<feature type="transmembrane region" description="Helical" evidence="16">
    <location>
        <begin position="201"/>
        <end position="220"/>
    </location>
</feature>
<name>A0A917EAZ3_9FLAO</name>
<dbReference type="GO" id="GO:0005886">
    <property type="term" value="C:plasma membrane"/>
    <property type="evidence" value="ECO:0007669"/>
    <property type="project" value="TreeGrafter"/>
</dbReference>
<evidence type="ECO:0000256" key="2">
    <source>
        <dbReference type="ARBA" id="ARBA00022676"/>
    </source>
</evidence>
<evidence type="ECO:0000256" key="13">
    <source>
        <dbReference type="ARBA" id="ARBA00041418"/>
    </source>
</evidence>
<comment type="similarity">
    <text evidence="11">Belongs to the SEDS family. FtsW subfamily.</text>
</comment>
<protein>
    <recommendedName>
        <fullName evidence="12">Probable peptidoglycan glycosyltransferase FtsW</fullName>
        <ecNumber evidence="14">2.4.99.28</ecNumber>
    </recommendedName>
    <alternativeName>
        <fullName evidence="13">Cell division protein FtsW</fullName>
    </alternativeName>
    <alternativeName>
        <fullName evidence="10">Cell wall polymerase</fullName>
    </alternativeName>
    <alternativeName>
        <fullName evidence="9">Peptidoglycan polymerase</fullName>
    </alternativeName>
</protein>
<dbReference type="RefSeq" id="WP_188406397.1">
    <property type="nucleotide sequence ID" value="NZ_BMGL01000009.1"/>
</dbReference>
<keyword evidence="8 16" id="KW-0472">Membrane</keyword>
<evidence type="ECO:0000256" key="14">
    <source>
        <dbReference type="ARBA" id="ARBA00044770"/>
    </source>
</evidence>
<dbReference type="PANTHER" id="PTHR30474">
    <property type="entry name" value="CELL CYCLE PROTEIN"/>
    <property type="match status" value="1"/>
</dbReference>
<keyword evidence="17" id="KW-0132">Cell division</keyword>
<feature type="transmembrane region" description="Helical" evidence="16">
    <location>
        <begin position="53"/>
        <end position="72"/>
    </location>
</feature>
<keyword evidence="17" id="KW-0131">Cell cycle</keyword>
<evidence type="ECO:0000256" key="1">
    <source>
        <dbReference type="ARBA" id="ARBA00004141"/>
    </source>
</evidence>
<comment type="catalytic activity">
    <reaction evidence="15">
        <text>[GlcNAc-(1-&gt;4)-Mur2Ac(oyl-L-Ala-gamma-D-Glu-L-Lys-D-Ala-D-Ala)](n)-di-trans,octa-cis-undecaprenyl diphosphate + beta-D-GlcNAc-(1-&gt;4)-Mur2Ac(oyl-L-Ala-gamma-D-Glu-L-Lys-D-Ala-D-Ala)-di-trans,octa-cis-undecaprenyl diphosphate = [GlcNAc-(1-&gt;4)-Mur2Ac(oyl-L-Ala-gamma-D-Glu-L-Lys-D-Ala-D-Ala)](n+1)-di-trans,octa-cis-undecaprenyl diphosphate + di-trans,octa-cis-undecaprenyl diphosphate + H(+)</text>
        <dbReference type="Rhea" id="RHEA:23708"/>
        <dbReference type="Rhea" id="RHEA-COMP:9602"/>
        <dbReference type="Rhea" id="RHEA-COMP:9603"/>
        <dbReference type="ChEBI" id="CHEBI:15378"/>
        <dbReference type="ChEBI" id="CHEBI:58405"/>
        <dbReference type="ChEBI" id="CHEBI:60033"/>
        <dbReference type="ChEBI" id="CHEBI:78435"/>
        <dbReference type="EC" id="2.4.99.28"/>
    </reaction>
</comment>
<dbReference type="GO" id="GO:0032153">
    <property type="term" value="C:cell division site"/>
    <property type="evidence" value="ECO:0007669"/>
    <property type="project" value="TreeGrafter"/>
</dbReference>
<evidence type="ECO:0000256" key="3">
    <source>
        <dbReference type="ARBA" id="ARBA00022679"/>
    </source>
</evidence>
<keyword evidence="18" id="KW-1185">Reference proteome</keyword>
<sequence length="410" mass="45034">MQNESNIKRFFASLQGDKTIWAVVALMALFSFIPVYTASSNLAYLNGGSGSTFAYLVKHFVHIFIGFLLMYATHKIPYRYFRGLSALLLPFVVVLLLFTLLQGNTMGGANASRWIRVPIVNMSFQTSSLALVVLLVYVARYLAKIKDLNITFKQSLLPLWLPVFAVIGLIFPANFSTAAMLFGLTILLCFLGGYPLKYIGIVIGTALVFVLVFGLTAKAFPGLFPNRVDTWISRVENFSSNENIEEQYQITKAKIAIASGGVTGSGIGKSIQRNFLPQSSSDFIYAIIVEEMGLIGGFAVIICYLIILGRIAIIITKSENEFAQLLVLAVGLPFVFQAFINMGVAVQVFPVTGQTLPLISSGGTSIWMTCISLGILQSVKANRENEILKERIQNIDEEAENPLEIMSETV</sequence>
<comment type="subcellular location">
    <subcellularLocation>
        <location evidence="1">Membrane</location>
        <topology evidence="1">Multi-pass membrane protein</topology>
    </subcellularLocation>
</comment>
<gene>
    <name evidence="17" type="primary">ftsW</name>
    <name evidence="17" type="ORF">GCM10010831_16840</name>
</gene>
<dbReference type="GO" id="GO:0008360">
    <property type="term" value="P:regulation of cell shape"/>
    <property type="evidence" value="ECO:0007669"/>
    <property type="project" value="UniProtKB-KW"/>
</dbReference>
<dbReference type="PANTHER" id="PTHR30474:SF2">
    <property type="entry name" value="PEPTIDOGLYCAN GLYCOSYLTRANSFERASE FTSW-RELATED"/>
    <property type="match status" value="1"/>
</dbReference>
<evidence type="ECO:0000256" key="7">
    <source>
        <dbReference type="ARBA" id="ARBA00022989"/>
    </source>
</evidence>
<keyword evidence="7 16" id="KW-1133">Transmembrane helix</keyword>
<dbReference type="AlphaFoldDB" id="A0A917EAZ3"/>
<dbReference type="EMBL" id="BMGL01000009">
    <property type="protein sequence ID" value="GGE16140.1"/>
    <property type="molecule type" value="Genomic_DNA"/>
</dbReference>
<dbReference type="GO" id="GO:0009252">
    <property type="term" value="P:peptidoglycan biosynthetic process"/>
    <property type="evidence" value="ECO:0007669"/>
    <property type="project" value="UniProtKB-KW"/>
</dbReference>
<feature type="transmembrane region" description="Helical" evidence="16">
    <location>
        <begin position="155"/>
        <end position="171"/>
    </location>
</feature>